<dbReference type="EMBL" id="CP094970">
    <property type="protein sequence ID" value="UYM03485.1"/>
    <property type="molecule type" value="Genomic_DNA"/>
</dbReference>
<feature type="transmembrane region" description="Helical" evidence="5">
    <location>
        <begin position="293"/>
        <end position="312"/>
    </location>
</feature>
<feature type="transmembrane region" description="Helical" evidence="5">
    <location>
        <begin position="369"/>
        <end position="397"/>
    </location>
</feature>
<dbReference type="PIRSF" id="PIRSF006060">
    <property type="entry name" value="AA_transporter"/>
    <property type="match status" value="1"/>
</dbReference>
<dbReference type="GO" id="GO:0016020">
    <property type="term" value="C:membrane"/>
    <property type="evidence" value="ECO:0007669"/>
    <property type="project" value="UniProtKB-SubCell"/>
</dbReference>
<protein>
    <submittedName>
        <fullName evidence="7">APC family permease</fullName>
    </submittedName>
</protein>
<dbReference type="InterPro" id="IPR004841">
    <property type="entry name" value="AA-permease/SLC12A_dom"/>
</dbReference>
<evidence type="ECO:0000259" key="6">
    <source>
        <dbReference type="Pfam" id="PF00324"/>
    </source>
</evidence>
<dbReference type="PANTHER" id="PTHR42770:SF16">
    <property type="entry name" value="AMINO ACID PERMEASE"/>
    <property type="match status" value="1"/>
</dbReference>
<evidence type="ECO:0000313" key="7">
    <source>
        <dbReference type="EMBL" id="UYM03485.1"/>
    </source>
</evidence>
<dbReference type="PANTHER" id="PTHR42770">
    <property type="entry name" value="AMINO ACID TRANSPORTER-RELATED"/>
    <property type="match status" value="1"/>
</dbReference>
<comment type="subcellular location">
    <subcellularLocation>
        <location evidence="1">Membrane</location>
        <topology evidence="1">Multi-pass membrane protein</topology>
    </subcellularLocation>
</comment>
<keyword evidence="3 5" id="KW-1133">Transmembrane helix</keyword>
<keyword evidence="4 5" id="KW-0472">Membrane</keyword>
<dbReference type="Pfam" id="PF00324">
    <property type="entry name" value="AA_permease"/>
    <property type="match status" value="1"/>
</dbReference>
<feature type="domain" description="Amino acid permease/ SLC12A" evidence="6">
    <location>
        <begin position="23"/>
        <end position="463"/>
    </location>
</feature>
<dbReference type="InterPro" id="IPR050367">
    <property type="entry name" value="APC_superfamily"/>
</dbReference>
<evidence type="ECO:0000256" key="1">
    <source>
        <dbReference type="ARBA" id="ARBA00004141"/>
    </source>
</evidence>
<feature type="transmembrane region" description="Helical" evidence="5">
    <location>
        <begin position="94"/>
        <end position="116"/>
    </location>
</feature>
<feature type="transmembrane region" description="Helical" evidence="5">
    <location>
        <begin position="136"/>
        <end position="155"/>
    </location>
</feature>
<dbReference type="KEGG" id="sgrg:L0C25_13050"/>
<name>A0AA46TE69_9ACTN</name>
<dbReference type="Gene3D" id="1.20.1740.10">
    <property type="entry name" value="Amino acid/polyamine transporter I"/>
    <property type="match status" value="1"/>
</dbReference>
<evidence type="ECO:0000313" key="8">
    <source>
        <dbReference type="Proteomes" id="UP001164390"/>
    </source>
</evidence>
<feature type="transmembrane region" description="Helical" evidence="5">
    <location>
        <begin position="409"/>
        <end position="427"/>
    </location>
</feature>
<organism evidence="7 8">
    <name type="scientific">Solicola gregarius</name>
    <dbReference type="NCBI Taxonomy" id="2908642"/>
    <lineage>
        <taxon>Bacteria</taxon>
        <taxon>Bacillati</taxon>
        <taxon>Actinomycetota</taxon>
        <taxon>Actinomycetes</taxon>
        <taxon>Propionibacteriales</taxon>
        <taxon>Nocardioidaceae</taxon>
        <taxon>Solicola</taxon>
    </lineage>
</organism>
<feature type="transmembrane region" description="Helical" evidence="5">
    <location>
        <begin position="439"/>
        <end position="460"/>
    </location>
</feature>
<evidence type="ECO:0000256" key="2">
    <source>
        <dbReference type="ARBA" id="ARBA00022692"/>
    </source>
</evidence>
<dbReference type="Proteomes" id="UP001164390">
    <property type="component" value="Chromosome"/>
</dbReference>
<dbReference type="AlphaFoldDB" id="A0AA46TE69"/>
<dbReference type="GO" id="GO:0055085">
    <property type="term" value="P:transmembrane transport"/>
    <property type="evidence" value="ECO:0007669"/>
    <property type="project" value="InterPro"/>
</dbReference>
<evidence type="ECO:0000256" key="4">
    <source>
        <dbReference type="ARBA" id="ARBA00023136"/>
    </source>
</evidence>
<feature type="transmembrane region" description="Helical" evidence="5">
    <location>
        <begin position="162"/>
        <end position="182"/>
    </location>
</feature>
<evidence type="ECO:0000256" key="5">
    <source>
        <dbReference type="SAM" id="Phobius"/>
    </source>
</evidence>
<keyword evidence="2 5" id="KW-0812">Transmembrane</keyword>
<reference evidence="7" key="1">
    <citation type="submission" date="2022-01" db="EMBL/GenBank/DDBJ databases">
        <title>Nocardioidaceae gen. sp. A5X3R13.</title>
        <authorList>
            <person name="Lopez Marin M.A."/>
            <person name="Uhlik O."/>
        </authorList>
    </citation>
    <scope>NUCLEOTIDE SEQUENCE</scope>
    <source>
        <strain evidence="7">A5X3R13</strain>
    </source>
</reference>
<keyword evidence="8" id="KW-1185">Reference proteome</keyword>
<sequence length="481" mass="50041">MDTNQQTTQTEGLRHGAVGMWDLVFFVVAAAAPLSVMSGVSPLAIGFGGVQAPGGYLTGGIVMAVFAVGFTTMSRYVPNAGAFYAYIGQGLGRTVGVGAAFVALVSYVSIAISFIPALGVFAHDTFDSLFGIDLPWGVWAVIGGVLVAALGYLNVTLSAKVLGLLLGLEVLILLVFAVPVLLQGGEEGLSFDSFNLVDMFGPGVGALFVLSFGAFLGFESTAIYSEEARDRRRTVARATYVAVGFLAVFYTIVVWAVIMAYGPNDAVAEANADPTNMVFTATEEWVGAPAADMMRILIVTSTLAAALAFHNASSRYIHALAREGVLPRVGATTNAKTGSPSLASLFVSALALVVILVFAAFGADPYLNTFLWLNGIGIPGIIALQVLCSAAIVAFFARDSRGVHVVKRLIAPLVATIALAVALTLIAKNLDLLTGAETAVNVALMSITPAAFVIGVLVALRIRRTDPEAYGGLTTTEVEST</sequence>
<gene>
    <name evidence="7" type="ORF">L0C25_13050</name>
</gene>
<feature type="transmembrane region" description="Helical" evidence="5">
    <location>
        <begin position="194"/>
        <end position="218"/>
    </location>
</feature>
<feature type="transmembrane region" description="Helical" evidence="5">
    <location>
        <begin position="239"/>
        <end position="261"/>
    </location>
</feature>
<accession>A0AA46TE69</accession>
<feature type="transmembrane region" description="Helical" evidence="5">
    <location>
        <begin position="342"/>
        <end position="363"/>
    </location>
</feature>
<dbReference type="RefSeq" id="WP_271632094.1">
    <property type="nucleotide sequence ID" value="NZ_CP094970.1"/>
</dbReference>
<proteinExistence type="predicted"/>
<feature type="transmembrane region" description="Helical" evidence="5">
    <location>
        <begin position="54"/>
        <end position="73"/>
    </location>
</feature>
<feature type="transmembrane region" description="Helical" evidence="5">
    <location>
        <begin position="23"/>
        <end position="48"/>
    </location>
</feature>
<evidence type="ECO:0000256" key="3">
    <source>
        <dbReference type="ARBA" id="ARBA00022989"/>
    </source>
</evidence>